<dbReference type="EMBL" id="JAUIZM010000009">
    <property type="protein sequence ID" value="KAK1363478.1"/>
    <property type="molecule type" value="Genomic_DNA"/>
</dbReference>
<reference evidence="1" key="1">
    <citation type="submission" date="2023-02" db="EMBL/GenBank/DDBJ databases">
        <title>Genome of toxic invasive species Heracleum sosnowskyi carries increased number of genes despite the absence of recent whole-genome duplications.</title>
        <authorList>
            <person name="Schelkunov M."/>
            <person name="Shtratnikova V."/>
            <person name="Makarenko M."/>
            <person name="Klepikova A."/>
            <person name="Omelchenko D."/>
            <person name="Novikova G."/>
            <person name="Obukhova E."/>
            <person name="Bogdanov V."/>
            <person name="Penin A."/>
            <person name="Logacheva M."/>
        </authorList>
    </citation>
    <scope>NUCLEOTIDE SEQUENCE</scope>
    <source>
        <strain evidence="1">Hsosn_3</strain>
        <tissue evidence="1">Leaf</tissue>
    </source>
</reference>
<reference evidence="1" key="2">
    <citation type="submission" date="2023-05" db="EMBL/GenBank/DDBJ databases">
        <authorList>
            <person name="Schelkunov M.I."/>
        </authorList>
    </citation>
    <scope>NUCLEOTIDE SEQUENCE</scope>
    <source>
        <strain evidence="1">Hsosn_3</strain>
        <tissue evidence="1">Leaf</tissue>
    </source>
</reference>
<dbReference type="Proteomes" id="UP001237642">
    <property type="component" value="Unassembled WGS sequence"/>
</dbReference>
<sequence length="488" mass="56823">MRVKKSNSYYLRWEGCLFFAKVELFQSYLKMKHEEDSSGTRFKMELKYEVDSSGTGFNIALKSIDSNAPSGKLCLEGSSRCIFEALLIRKIFYYLNQHLKQQFFVKNFILLELPRDHGLLKKFRLITCNSNEDALRTLELLSDLPKKYFVPWIFGCVVDGNAYVGEEKFKCGSFPVPEYRRQTAVRHMIKLLIYLELNGLVHAHLETEKLVEDAGILKFCSTPVQFENYETFRTNVDKQHNQICQSIDFIVGEEAAADDDYKKFREELLKSRTVVDMHSLLFHPYVTAENDLPMYYAKCGLDLCQTDLDHASNFTDKFKDGDWKAIVTASGSKSMVVMLESMDVNSVPRLYQNTAFDKHQFIRHVFLEDHDEKVKFGCFFTMVEHVKNIFPDYVDEMWNYMHDYGLNAHFGPEDYGFRLLEYAKSIMKKKNNTNICIASLLKACKMCCWMLGKFHTFCEMGEKVSGAAYYIEELKFAAMELEYCIKLK</sequence>
<keyword evidence="2" id="KW-1185">Reference proteome</keyword>
<name>A0AAD8HC15_9APIA</name>
<evidence type="ECO:0000313" key="2">
    <source>
        <dbReference type="Proteomes" id="UP001237642"/>
    </source>
</evidence>
<evidence type="ECO:0000313" key="1">
    <source>
        <dbReference type="EMBL" id="KAK1363478.1"/>
    </source>
</evidence>
<dbReference type="AlphaFoldDB" id="A0AAD8HC15"/>
<protein>
    <submittedName>
        <fullName evidence="1">Uncharacterized protein</fullName>
    </submittedName>
</protein>
<gene>
    <name evidence="1" type="ORF">POM88_039039</name>
</gene>
<accession>A0AAD8HC15</accession>
<proteinExistence type="predicted"/>
<comment type="caution">
    <text evidence="1">The sequence shown here is derived from an EMBL/GenBank/DDBJ whole genome shotgun (WGS) entry which is preliminary data.</text>
</comment>
<organism evidence="1 2">
    <name type="scientific">Heracleum sosnowskyi</name>
    <dbReference type="NCBI Taxonomy" id="360622"/>
    <lineage>
        <taxon>Eukaryota</taxon>
        <taxon>Viridiplantae</taxon>
        <taxon>Streptophyta</taxon>
        <taxon>Embryophyta</taxon>
        <taxon>Tracheophyta</taxon>
        <taxon>Spermatophyta</taxon>
        <taxon>Magnoliopsida</taxon>
        <taxon>eudicotyledons</taxon>
        <taxon>Gunneridae</taxon>
        <taxon>Pentapetalae</taxon>
        <taxon>asterids</taxon>
        <taxon>campanulids</taxon>
        <taxon>Apiales</taxon>
        <taxon>Apiaceae</taxon>
        <taxon>Apioideae</taxon>
        <taxon>apioid superclade</taxon>
        <taxon>Tordylieae</taxon>
        <taxon>Tordyliinae</taxon>
        <taxon>Heracleum</taxon>
    </lineage>
</organism>